<dbReference type="EMBL" id="BGPR01001482">
    <property type="protein sequence ID" value="GBM55029.1"/>
    <property type="molecule type" value="Genomic_DNA"/>
</dbReference>
<dbReference type="SMART" id="SM00211">
    <property type="entry name" value="TY"/>
    <property type="match status" value="1"/>
</dbReference>
<comment type="caution">
    <text evidence="4">The sequence shown here is derived from an EMBL/GenBank/DDBJ whole genome shotgun (WGS) entry which is preliminary data.</text>
</comment>
<dbReference type="InterPro" id="IPR036857">
    <property type="entry name" value="Thyroglobulin_1_sf"/>
</dbReference>
<evidence type="ECO:0000256" key="2">
    <source>
        <dbReference type="PROSITE-ProRule" id="PRU00500"/>
    </source>
</evidence>
<name>A0A4Y2GQE6_ARAVE</name>
<reference evidence="4 5" key="1">
    <citation type="journal article" date="2019" name="Sci. Rep.">
        <title>Orb-weaving spider Araneus ventricosus genome elucidates the spidroin gene catalogue.</title>
        <authorList>
            <person name="Kono N."/>
            <person name="Nakamura H."/>
            <person name="Ohtoshi R."/>
            <person name="Moran D.A.P."/>
            <person name="Shinohara A."/>
            <person name="Yoshida Y."/>
            <person name="Fujiwara M."/>
            <person name="Mori M."/>
            <person name="Tomita M."/>
            <person name="Arakawa K."/>
        </authorList>
    </citation>
    <scope>NUCLEOTIDE SEQUENCE [LARGE SCALE GENOMIC DNA]</scope>
</reference>
<gene>
    <name evidence="4" type="ORF">AVEN_80932_1</name>
</gene>
<dbReference type="Proteomes" id="UP000499080">
    <property type="component" value="Unassembled WGS sequence"/>
</dbReference>
<evidence type="ECO:0000313" key="5">
    <source>
        <dbReference type="Proteomes" id="UP000499080"/>
    </source>
</evidence>
<accession>A0A4Y2GQE6</accession>
<evidence type="ECO:0000313" key="4">
    <source>
        <dbReference type="EMBL" id="GBM55029.1"/>
    </source>
</evidence>
<dbReference type="InterPro" id="IPR000716">
    <property type="entry name" value="Thyroglobulin_1"/>
</dbReference>
<dbReference type="PROSITE" id="PS51162">
    <property type="entry name" value="THYROGLOBULIN_1_2"/>
    <property type="match status" value="1"/>
</dbReference>
<keyword evidence="5" id="KW-1185">Reference proteome</keyword>
<dbReference type="SUPFAM" id="SSF57610">
    <property type="entry name" value="Thyroglobulin type-1 domain"/>
    <property type="match status" value="1"/>
</dbReference>
<feature type="domain" description="Thyroglobulin type-1" evidence="3">
    <location>
        <begin position="14"/>
        <end position="79"/>
    </location>
</feature>
<evidence type="ECO:0000256" key="1">
    <source>
        <dbReference type="ARBA" id="ARBA00023157"/>
    </source>
</evidence>
<dbReference type="AlphaFoldDB" id="A0A4Y2GQE6"/>
<organism evidence="4 5">
    <name type="scientific">Araneus ventricosus</name>
    <name type="common">Orbweaver spider</name>
    <name type="synonym">Epeira ventricosa</name>
    <dbReference type="NCBI Taxonomy" id="182803"/>
    <lineage>
        <taxon>Eukaryota</taxon>
        <taxon>Metazoa</taxon>
        <taxon>Ecdysozoa</taxon>
        <taxon>Arthropoda</taxon>
        <taxon>Chelicerata</taxon>
        <taxon>Arachnida</taxon>
        <taxon>Araneae</taxon>
        <taxon>Araneomorphae</taxon>
        <taxon>Entelegynae</taxon>
        <taxon>Araneoidea</taxon>
        <taxon>Araneidae</taxon>
        <taxon>Araneus</taxon>
    </lineage>
</organism>
<sequence length="122" mass="14249">MRKTETFRILFQLVKGCPDARENMSKEPVGSWMIPKCNKDGTFQELQCFDEKNGNECICVYKYGVMLPISIINENTTSCICPIVACERYLYRFLARSKVFSPLYESSMPLRFEHCRRRVVVT</sequence>
<dbReference type="Gene3D" id="4.10.800.10">
    <property type="entry name" value="Thyroglobulin type-1"/>
    <property type="match status" value="1"/>
</dbReference>
<keyword evidence="1 2" id="KW-1015">Disulfide bond</keyword>
<evidence type="ECO:0000259" key="3">
    <source>
        <dbReference type="PROSITE" id="PS51162"/>
    </source>
</evidence>
<proteinExistence type="predicted"/>
<feature type="disulfide bond" evidence="2">
    <location>
        <begin position="59"/>
        <end position="79"/>
    </location>
</feature>
<dbReference type="OrthoDB" id="406800at2759"/>
<comment type="caution">
    <text evidence="2">Lacks conserved residue(s) required for the propagation of feature annotation.</text>
</comment>
<dbReference type="Pfam" id="PF00086">
    <property type="entry name" value="Thyroglobulin_1"/>
    <property type="match status" value="1"/>
</dbReference>
<protein>
    <recommendedName>
        <fullName evidence="3">Thyroglobulin type-1 domain-containing protein</fullName>
    </recommendedName>
</protein>